<comment type="caution">
    <text evidence="2">The sequence shown here is derived from an EMBL/GenBank/DDBJ whole genome shotgun (WGS) entry which is preliminary data.</text>
</comment>
<dbReference type="Pfam" id="PF13699">
    <property type="entry name" value="eCIS_core"/>
    <property type="match status" value="1"/>
</dbReference>
<feature type="domain" description="eCIS core" evidence="1">
    <location>
        <begin position="102"/>
        <end position="177"/>
    </location>
</feature>
<reference evidence="2" key="1">
    <citation type="submission" date="2013-01" db="EMBL/GenBank/DDBJ databases">
        <title>Genome draft of Hydrogenophaga taeniospiralis 2K1.</title>
        <authorList>
            <person name="Gomila M."/>
            <person name="Lalucat J."/>
        </authorList>
    </citation>
    <scope>NUCLEOTIDE SEQUENCE</scope>
    <source>
        <strain evidence="2">CCUG 15921</strain>
    </source>
</reference>
<evidence type="ECO:0000259" key="1">
    <source>
        <dbReference type="Pfam" id="PF13699"/>
    </source>
</evidence>
<evidence type="ECO:0000313" key="3">
    <source>
        <dbReference type="Proteomes" id="UP001152876"/>
    </source>
</evidence>
<sequence length="415" mass="43500">MPSPWLQRQCACGCGSSATASDRCKEDASTVAPQRKLAIGASNDALEQEAEQVAHQVLAAPGQPHAGAVVPRIQRFSGSASQGAAATPTSVDTALASPGHALEPALRQDMEQRFGHDFSRVRVHADAAADTSARDVNALAYTVGQDVVFGSGQYAPGTATGRHLIAHELTHVVQQTGSSGEPSAGSAQTLHRYRRKGKDTIAFEGADETLTDAKTQPWVEHIDIDFDKAVVDDGHKAAAAAAGQLEPRMPTGTLKAKYSTASSSVPADIVMPIAGGSTMLGVGLTDRVKNSKVSRLEGLGYTDSENIRLGNLTDPVAKKGKGARYSASGAGTMNYAIFFKGIQAIHEGLLNTGSHACVHVGTRSQIRTLNHHTRIGVTTVSVSYSGAVLDDLCCHRKKTGNTRWNANPCGSTKCP</sequence>
<dbReference type="Proteomes" id="UP001152876">
    <property type="component" value="Unassembled WGS sequence"/>
</dbReference>
<gene>
    <name evidence="2" type="ORF">H010_14536</name>
</gene>
<dbReference type="AlphaFoldDB" id="A0A9X4NTT0"/>
<keyword evidence="3" id="KW-1185">Reference proteome</keyword>
<accession>A0A9X4NTT0</accession>
<dbReference type="EMBL" id="AOGK01000012">
    <property type="protein sequence ID" value="MDG5976481.1"/>
    <property type="molecule type" value="Genomic_DNA"/>
</dbReference>
<protein>
    <recommendedName>
        <fullName evidence="1">eCIS core domain-containing protein</fullName>
    </recommendedName>
</protein>
<organism evidence="2 3">
    <name type="scientific">Hydrogenophaga taeniospiralis CCUG 15921</name>
    <dbReference type="NCBI Taxonomy" id="1281780"/>
    <lineage>
        <taxon>Bacteria</taxon>
        <taxon>Pseudomonadati</taxon>
        <taxon>Pseudomonadota</taxon>
        <taxon>Betaproteobacteria</taxon>
        <taxon>Burkholderiales</taxon>
        <taxon>Comamonadaceae</taxon>
        <taxon>Hydrogenophaga</taxon>
    </lineage>
</organism>
<evidence type="ECO:0000313" key="2">
    <source>
        <dbReference type="EMBL" id="MDG5976481.1"/>
    </source>
</evidence>
<name>A0A9X4NTT0_9BURK</name>
<proteinExistence type="predicted"/>
<dbReference type="InterPro" id="IPR025295">
    <property type="entry name" value="eCIS_core_dom"/>
</dbReference>